<keyword evidence="1" id="KW-1133">Transmembrane helix</keyword>
<dbReference type="EMBL" id="QRWH01000005">
    <property type="protein sequence ID" value="RGT09536.1"/>
    <property type="molecule type" value="Genomic_DNA"/>
</dbReference>
<organism evidence="2 3">
    <name type="scientific">Dorea formicigenerans</name>
    <dbReference type="NCBI Taxonomy" id="39486"/>
    <lineage>
        <taxon>Bacteria</taxon>
        <taxon>Bacillati</taxon>
        <taxon>Bacillota</taxon>
        <taxon>Clostridia</taxon>
        <taxon>Lachnospirales</taxon>
        <taxon>Lachnospiraceae</taxon>
        <taxon>Dorea</taxon>
    </lineage>
</organism>
<proteinExistence type="predicted"/>
<dbReference type="RefSeq" id="WP_118145204.1">
    <property type="nucleotide sequence ID" value="NZ_QRWH01000005.1"/>
</dbReference>
<sequence length="75" mass="8185">MKLRKIIGWILVFTPVVLTTVGLRCLPTEISVRLMQILAVFGLISVNFTGTCLVSNELPIKIIIEKGDSDVGGSR</sequence>
<dbReference type="AlphaFoldDB" id="A0A412MF85"/>
<protein>
    <submittedName>
        <fullName evidence="2">Uncharacterized protein</fullName>
    </submittedName>
</protein>
<evidence type="ECO:0000256" key="1">
    <source>
        <dbReference type="SAM" id="Phobius"/>
    </source>
</evidence>
<name>A0A412MF85_9FIRM</name>
<keyword evidence="1" id="KW-0472">Membrane</keyword>
<accession>A0A412MF85</accession>
<gene>
    <name evidence="2" type="ORF">DWX53_07580</name>
</gene>
<evidence type="ECO:0000313" key="2">
    <source>
        <dbReference type="EMBL" id="RGT09536.1"/>
    </source>
</evidence>
<comment type="caution">
    <text evidence="2">The sequence shown here is derived from an EMBL/GenBank/DDBJ whole genome shotgun (WGS) entry which is preliminary data.</text>
</comment>
<keyword evidence="1" id="KW-0812">Transmembrane</keyword>
<evidence type="ECO:0000313" key="3">
    <source>
        <dbReference type="Proteomes" id="UP000283630"/>
    </source>
</evidence>
<reference evidence="2 3" key="1">
    <citation type="submission" date="2018-08" db="EMBL/GenBank/DDBJ databases">
        <title>A genome reference for cultivated species of the human gut microbiota.</title>
        <authorList>
            <person name="Zou Y."/>
            <person name="Xue W."/>
            <person name="Luo G."/>
        </authorList>
    </citation>
    <scope>NUCLEOTIDE SEQUENCE [LARGE SCALE GENOMIC DNA]</scope>
    <source>
        <strain evidence="2 3">AF19-4AC</strain>
    </source>
</reference>
<dbReference type="Proteomes" id="UP000283630">
    <property type="component" value="Unassembled WGS sequence"/>
</dbReference>
<feature type="transmembrane region" description="Helical" evidence="1">
    <location>
        <begin position="6"/>
        <end position="26"/>
    </location>
</feature>